<dbReference type="STRING" id="716816.BST96_05880"/>
<evidence type="ECO:0000256" key="1">
    <source>
        <dbReference type="ARBA" id="ARBA00022723"/>
    </source>
</evidence>
<dbReference type="RefSeq" id="WP_085757800.1">
    <property type="nucleotide sequence ID" value="NZ_CP019343.1"/>
</dbReference>
<dbReference type="CDD" id="cd02612">
    <property type="entry name" value="HAD_PGPPase"/>
    <property type="match status" value="1"/>
</dbReference>
<keyword evidence="1" id="KW-0479">Metal-binding</keyword>
<organism evidence="4 5">
    <name type="scientific">Oceanicoccus sagamiensis</name>
    <dbReference type="NCBI Taxonomy" id="716816"/>
    <lineage>
        <taxon>Bacteria</taxon>
        <taxon>Pseudomonadati</taxon>
        <taxon>Pseudomonadota</taxon>
        <taxon>Gammaproteobacteria</taxon>
        <taxon>Cellvibrionales</taxon>
        <taxon>Spongiibacteraceae</taxon>
        <taxon>Oceanicoccus</taxon>
    </lineage>
</organism>
<dbReference type="InterPro" id="IPR036412">
    <property type="entry name" value="HAD-like_sf"/>
</dbReference>
<dbReference type="NCBIfam" id="TIGR01490">
    <property type="entry name" value="HAD-SF-IB-hyp1"/>
    <property type="match status" value="1"/>
</dbReference>
<evidence type="ECO:0000256" key="3">
    <source>
        <dbReference type="ARBA" id="ARBA00022842"/>
    </source>
</evidence>
<dbReference type="NCBIfam" id="TIGR01488">
    <property type="entry name" value="HAD-SF-IB"/>
    <property type="match status" value="1"/>
</dbReference>
<dbReference type="Proteomes" id="UP000193450">
    <property type="component" value="Chromosome"/>
</dbReference>
<protein>
    <submittedName>
        <fullName evidence="4">Phosphoserine phosphatase</fullName>
    </submittedName>
</protein>
<evidence type="ECO:0000313" key="5">
    <source>
        <dbReference type="Proteomes" id="UP000193450"/>
    </source>
</evidence>
<keyword evidence="3" id="KW-0460">Magnesium</keyword>
<dbReference type="PANTHER" id="PTHR43344:SF13">
    <property type="entry name" value="PHOSPHATASE RV3661-RELATED"/>
    <property type="match status" value="1"/>
</dbReference>
<dbReference type="InterPro" id="IPR050582">
    <property type="entry name" value="HAD-like_SerB"/>
</dbReference>
<dbReference type="InterPro" id="IPR006385">
    <property type="entry name" value="HAD_hydro_SerB1"/>
</dbReference>
<proteinExistence type="predicted"/>
<sequence length="218" mass="24178">MTLAIFDLDNTLLAGDSDHAWGQFLVDNGIVDADAYEKANDHFLKQYQQGGLDVHEFLAFALKPLADNTKPQLDQWHQQFMQQSVAPMRLAKADALLKKHRDQGDFLLIITATNRFVTGPIAESLGVDHILATEPEFIDGAYTGKVAGTPCFQDGKVVRLNEWLAETGHSLAGSHFYSDSHNDLPLLEIVDYPVAVDADEILSKHATDQGWPHISLRD</sequence>
<dbReference type="Pfam" id="PF12710">
    <property type="entry name" value="HAD"/>
    <property type="match status" value="1"/>
</dbReference>
<dbReference type="GO" id="GO:0046872">
    <property type="term" value="F:metal ion binding"/>
    <property type="evidence" value="ECO:0007669"/>
    <property type="project" value="UniProtKB-KW"/>
</dbReference>
<reference evidence="4 5" key="1">
    <citation type="submission" date="2016-11" db="EMBL/GenBank/DDBJ databases">
        <title>Trade-off between light-utilization and light-protection in marine flavobacteria.</title>
        <authorList>
            <person name="Kumagai Y."/>
        </authorList>
    </citation>
    <scope>NUCLEOTIDE SEQUENCE [LARGE SCALE GENOMIC DNA]</scope>
    <source>
        <strain evidence="4 5">NBRC 107125</strain>
    </source>
</reference>
<dbReference type="GO" id="GO:0016787">
    <property type="term" value="F:hydrolase activity"/>
    <property type="evidence" value="ECO:0007669"/>
    <property type="project" value="UniProtKB-KW"/>
</dbReference>
<evidence type="ECO:0000313" key="4">
    <source>
        <dbReference type="EMBL" id="ARN73686.1"/>
    </source>
</evidence>
<dbReference type="SUPFAM" id="SSF56784">
    <property type="entry name" value="HAD-like"/>
    <property type="match status" value="1"/>
</dbReference>
<dbReference type="Gene3D" id="1.20.1440.100">
    <property type="entry name" value="SG protein - dephosphorylation function"/>
    <property type="match status" value="1"/>
</dbReference>
<dbReference type="OrthoDB" id="9784466at2"/>
<dbReference type="InterPro" id="IPR023214">
    <property type="entry name" value="HAD_sf"/>
</dbReference>
<keyword evidence="2" id="KW-0378">Hydrolase</keyword>
<keyword evidence="5" id="KW-1185">Reference proteome</keyword>
<dbReference type="PANTHER" id="PTHR43344">
    <property type="entry name" value="PHOSPHOSERINE PHOSPHATASE"/>
    <property type="match status" value="1"/>
</dbReference>
<dbReference type="KEGG" id="osg:BST96_05880"/>
<dbReference type="AlphaFoldDB" id="A0A1X9N7M1"/>
<accession>A0A1X9N7M1</accession>
<dbReference type="EMBL" id="CP019343">
    <property type="protein sequence ID" value="ARN73686.1"/>
    <property type="molecule type" value="Genomic_DNA"/>
</dbReference>
<name>A0A1X9N7M1_9GAMM</name>
<dbReference type="Gene3D" id="3.40.50.1000">
    <property type="entry name" value="HAD superfamily/HAD-like"/>
    <property type="match status" value="1"/>
</dbReference>
<gene>
    <name evidence="4" type="ORF">BST96_05880</name>
</gene>
<evidence type="ECO:0000256" key="2">
    <source>
        <dbReference type="ARBA" id="ARBA00022801"/>
    </source>
</evidence>